<keyword evidence="5" id="KW-0482">Metalloprotease</keyword>
<evidence type="ECO:0000256" key="2">
    <source>
        <dbReference type="ARBA" id="ARBA00022723"/>
    </source>
</evidence>
<keyword evidence="2" id="KW-0479">Metal-binding</keyword>
<evidence type="ECO:0000256" key="5">
    <source>
        <dbReference type="ARBA" id="ARBA00023049"/>
    </source>
</evidence>
<organism evidence="7 8">
    <name type="scientific">Mycobacterium phage Barnyard</name>
    <dbReference type="NCBI Taxonomy" id="205880"/>
    <lineage>
        <taxon>Viruses</taxon>
        <taxon>Duplodnaviria</taxon>
        <taxon>Heunggongvirae</taxon>
        <taxon>Uroviricota</taxon>
        <taxon>Caudoviricetes</taxon>
        <taxon>Barnyardvirus</taxon>
        <taxon>Barnyardvirus barnyard</taxon>
    </lineage>
</organism>
<dbReference type="Gene3D" id="3.40.140.10">
    <property type="entry name" value="Cytidine Deaminase, domain 2"/>
    <property type="match status" value="1"/>
</dbReference>
<evidence type="ECO:0000256" key="1">
    <source>
        <dbReference type="ARBA" id="ARBA00022670"/>
    </source>
</evidence>
<dbReference type="EMBL" id="AY129339">
    <property type="protein sequence ID" value="AAN02071.1"/>
    <property type="molecule type" value="Genomic_DNA"/>
</dbReference>
<dbReference type="RefSeq" id="NP_818555.1">
    <property type="nucleotide sequence ID" value="NC_004689.1"/>
</dbReference>
<dbReference type="GO" id="GO:0046872">
    <property type="term" value="F:metal ion binding"/>
    <property type="evidence" value="ECO:0007669"/>
    <property type="project" value="UniProtKB-KW"/>
</dbReference>
<name>Q856F5_9CAUD</name>
<evidence type="ECO:0000313" key="8">
    <source>
        <dbReference type="Proteomes" id="UP000000731"/>
    </source>
</evidence>
<evidence type="ECO:0000313" key="7">
    <source>
        <dbReference type="EMBL" id="AAN02071.1"/>
    </source>
</evidence>
<evidence type="ECO:0000259" key="6">
    <source>
        <dbReference type="Pfam" id="PF14464"/>
    </source>
</evidence>
<dbReference type="InterPro" id="IPR028090">
    <property type="entry name" value="JAB_dom_prok"/>
</dbReference>
<dbReference type="KEGG" id="vg:1260237"/>
<dbReference type="OrthoDB" id="22502at10239"/>
<dbReference type="GO" id="GO:0006508">
    <property type="term" value="P:proteolysis"/>
    <property type="evidence" value="ECO:0007669"/>
    <property type="project" value="UniProtKB-KW"/>
</dbReference>
<gene>
    <name evidence="7" type="primary">17</name>
    <name evidence="7" type="ORF">PBI_BARNYARD_17</name>
</gene>
<keyword evidence="8" id="KW-1185">Reference proteome</keyword>
<protein>
    <recommendedName>
        <fullName evidence="6">JAB domain-containing protein</fullName>
    </recommendedName>
</protein>
<dbReference type="SUPFAM" id="SSF102712">
    <property type="entry name" value="JAB1/MPN domain"/>
    <property type="match status" value="1"/>
</dbReference>
<dbReference type="Pfam" id="PF14464">
    <property type="entry name" value="Prok-JAB"/>
    <property type="match status" value="1"/>
</dbReference>
<evidence type="ECO:0000256" key="3">
    <source>
        <dbReference type="ARBA" id="ARBA00022801"/>
    </source>
</evidence>
<keyword evidence="4" id="KW-0862">Zinc</keyword>
<keyword evidence="1" id="KW-0645">Protease</keyword>
<keyword evidence="3" id="KW-0378">Hydrolase</keyword>
<feature type="domain" description="JAB" evidence="6">
    <location>
        <begin position="45"/>
        <end position="145"/>
    </location>
</feature>
<reference evidence="7 8" key="1">
    <citation type="journal article" date="2003" name="Cell">
        <title>Origins of highly mosaic mycobacteriophage genomes.</title>
        <authorList>
            <person name="Pedulla M.L."/>
            <person name="Ford M.E."/>
            <person name="Houtz J.M."/>
            <person name="Karthikeyan T."/>
            <person name="Wadsworth C."/>
            <person name="Lewis J.A."/>
            <person name="Jacobs-Sera D."/>
            <person name="Falbo J."/>
            <person name="Gross J."/>
            <person name="Pannunzio N.R."/>
            <person name="Brucker W."/>
            <person name="Kumar V."/>
            <person name="Kandasamy J."/>
            <person name="Keenan L."/>
            <person name="Bardarov S."/>
            <person name="Kriakov J."/>
            <person name="Lawrence J.G."/>
            <person name="Jacobs W.R. Jr."/>
            <person name="Hendrix R.W."/>
            <person name="Hatfull G.F."/>
        </authorList>
    </citation>
    <scope>NUCLEOTIDE SEQUENCE</scope>
</reference>
<dbReference type="GO" id="GO:0008237">
    <property type="term" value="F:metallopeptidase activity"/>
    <property type="evidence" value="ECO:0007669"/>
    <property type="project" value="UniProtKB-KW"/>
</dbReference>
<dbReference type="Proteomes" id="UP000000731">
    <property type="component" value="Segment"/>
</dbReference>
<sequence length="146" mass="16994">MSTGPIDSPTHGNHLIPVGDRHVEAVFYPDDPLSEDTKKRLILDCHSSKNELCGLLDVQQSIYYIENVHEIAESNFFFDKDEYQIAINEIFENNPGHANPILGIWHTHPTNIPWPSPRDIRGWPEPALQWRYFIITNHEVLEWRLL</sequence>
<evidence type="ECO:0000256" key="4">
    <source>
        <dbReference type="ARBA" id="ARBA00022833"/>
    </source>
</evidence>
<accession>Q856F5</accession>
<proteinExistence type="predicted"/>